<dbReference type="Proteomes" id="UP000000560">
    <property type="component" value="Chromosome V"/>
</dbReference>
<name>Q5ATP1_EMENI</name>
<dbReference type="OMA" id="QIMDNHP"/>
<dbReference type="EMBL" id="BN001305">
    <property type="protein sequence ID" value="CBF80340.1"/>
    <property type="molecule type" value="Genomic_DNA"/>
</dbReference>
<keyword evidence="1" id="KW-0175">Coiled coil</keyword>
<evidence type="ECO:0000256" key="2">
    <source>
        <dbReference type="SAM" id="MobiDB-lite"/>
    </source>
</evidence>
<evidence type="ECO:0000256" key="1">
    <source>
        <dbReference type="SAM" id="Coils"/>
    </source>
</evidence>
<dbReference type="eggNOG" id="ENOG502RHGF">
    <property type="taxonomic scope" value="Eukaryota"/>
</dbReference>
<accession>Q5ATP1</accession>
<reference evidence="4" key="2">
    <citation type="journal article" date="2009" name="Fungal Genet. Biol.">
        <title>The 2008 update of the Aspergillus nidulans genome annotation: a community effort.</title>
        <authorList>
            <person name="Wortman J.R."/>
            <person name="Gilsenan J.M."/>
            <person name="Joardar V."/>
            <person name="Deegan J."/>
            <person name="Clutterbuck J."/>
            <person name="Andersen M.R."/>
            <person name="Archer D."/>
            <person name="Bencina M."/>
            <person name="Braus G."/>
            <person name="Coutinho P."/>
            <person name="von Dohren H."/>
            <person name="Doonan J."/>
            <person name="Driessen A.J."/>
            <person name="Durek P."/>
            <person name="Espeso E."/>
            <person name="Fekete E."/>
            <person name="Flipphi M."/>
            <person name="Estrada C.G."/>
            <person name="Geysens S."/>
            <person name="Goldman G."/>
            <person name="de Groot P.W."/>
            <person name="Hansen K."/>
            <person name="Harris S.D."/>
            <person name="Heinekamp T."/>
            <person name="Helmstaedt K."/>
            <person name="Henrissat B."/>
            <person name="Hofmann G."/>
            <person name="Homan T."/>
            <person name="Horio T."/>
            <person name="Horiuchi H."/>
            <person name="James S."/>
            <person name="Jones M."/>
            <person name="Karaffa L."/>
            <person name="Karanyi Z."/>
            <person name="Kato M."/>
            <person name="Keller N."/>
            <person name="Kelly D.E."/>
            <person name="Kiel J.A."/>
            <person name="Kim J.M."/>
            <person name="van der Klei I.J."/>
            <person name="Klis F.M."/>
            <person name="Kovalchuk A."/>
            <person name="Krasevec N."/>
            <person name="Kubicek C.P."/>
            <person name="Liu B."/>
            <person name="Maccabe A."/>
            <person name="Meyer V."/>
            <person name="Mirabito P."/>
            <person name="Miskei M."/>
            <person name="Mos M."/>
            <person name="Mullins J."/>
            <person name="Nelson D.R."/>
            <person name="Nielsen J."/>
            <person name="Oakley B.R."/>
            <person name="Osmani S.A."/>
            <person name="Pakula T."/>
            <person name="Paszewski A."/>
            <person name="Paulsen I."/>
            <person name="Pilsyk S."/>
            <person name="Pocsi I."/>
            <person name="Punt P.J."/>
            <person name="Ram A.F."/>
            <person name="Ren Q."/>
            <person name="Robellet X."/>
            <person name="Robson G."/>
            <person name="Seiboth B."/>
            <person name="van Solingen P."/>
            <person name="Specht T."/>
            <person name="Sun J."/>
            <person name="Taheri-Talesh N."/>
            <person name="Takeshita N."/>
            <person name="Ussery D."/>
            <person name="vanKuyk P.A."/>
            <person name="Visser H."/>
            <person name="van de Vondervoort P.J."/>
            <person name="de Vries R.P."/>
            <person name="Walton J."/>
            <person name="Xiang X."/>
            <person name="Xiong Y."/>
            <person name="Zeng A.P."/>
            <person name="Brandt B.W."/>
            <person name="Cornell M.J."/>
            <person name="van den Hondel C.A."/>
            <person name="Visser J."/>
            <person name="Oliver S.G."/>
            <person name="Turner G."/>
        </authorList>
    </citation>
    <scope>GENOME REANNOTATION</scope>
    <source>
        <strain evidence="4">FGSC A4 / ATCC 38163 / CBS 112.46 / NRRL 194 / M139</strain>
    </source>
</reference>
<dbReference type="GeneID" id="2868828"/>
<organism evidence="3 4">
    <name type="scientific">Emericella nidulans (strain FGSC A4 / ATCC 38163 / CBS 112.46 / NRRL 194 / M139)</name>
    <name type="common">Aspergillus nidulans</name>
    <dbReference type="NCBI Taxonomy" id="227321"/>
    <lineage>
        <taxon>Eukaryota</taxon>
        <taxon>Fungi</taxon>
        <taxon>Dikarya</taxon>
        <taxon>Ascomycota</taxon>
        <taxon>Pezizomycotina</taxon>
        <taxon>Eurotiomycetes</taxon>
        <taxon>Eurotiomycetidae</taxon>
        <taxon>Eurotiales</taxon>
        <taxon>Aspergillaceae</taxon>
        <taxon>Aspergillus</taxon>
        <taxon>Aspergillus subgen. Nidulantes</taxon>
    </lineage>
</organism>
<dbReference type="AlphaFoldDB" id="Q5ATP1"/>
<sequence length="405" mass="44252">MFSRTSRPAARCARRQLHAPKATRNVRFQSTSSESSASSGTSSALVGGVAGGAVAFGAGYAWYHFSGAKTAVRTVKETQDYANSVKQGLVKNAPEPDKVLQWLRETTTSYAAWIPGARGYIDTLFDDLEIIKGKHGSEFDSIVKDAYAEMKDLSKKGGANADTAFKAMSILQKHLNRLLDLSGDAAEDILNNHPQLKEKVGGGLDQLKEMGDAYGPQAKEEVNKTWEQISGIVKKGVSLDAANDIRKLIQEKREKLQKLGDEAWSKGLEESKQYLDKNPKLKELVENNADALKQGNFTELWGLVKDSASSGKTEDVEKYVKEKVGQAKDTAQSSGFNIDLDKWSSLIPGGSGVLSQLQDLQTVGQKKGKEAESVLKDTANELQEVLKKRKEQLEKLADEAKKEAN</sequence>
<dbReference type="RefSeq" id="XP_681608.1">
    <property type="nucleotide sequence ID" value="XM_676516.2"/>
</dbReference>
<dbReference type="STRING" id="227321.Q5ATP1"/>
<evidence type="ECO:0000313" key="3">
    <source>
        <dbReference type="EMBL" id="CBF80340.1"/>
    </source>
</evidence>
<dbReference type="GO" id="GO:0005886">
    <property type="term" value="C:plasma membrane"/>
    <property type="evidence" value="ECO:0000318"/>
    <property type="project" value="GO_Central"/>
</dbReference>
<dbReference type="GO" id="GO:0005635">
    <property type="term" value="C:nuclear envelope"/>
    <property type="evidence" value="ECO:0000318"/>
    <property type="project" value="GO_Central"/>
</dbReference>
<dbReference type="OrthoDB" id="3883941at2759"/>
<protein>
    <submittedName>
        <fullName evidence="3">Uncharacterized protein</fullName>
    </submittedName>
</protein>
<keyword evidence="4" id="KW-1185">Reference proteome</keyword>
<feature type="compositionally biased region" description="Low complexity" evidence="2">
    <location>
        <begin position="30"/>
        <end position="41"/>
    </location>
</feature>
<proteinExistence type="predicted"/>
<dbReference type="HOGENOM" id="CLU_033245_0_0_1"/>
<feature type="region of interest" description="Disordered" evidence="2">
    <location>
        <begin position="1"/>
        <end position="41"/>
    </location>
</feature>
<accession>C8VE32</accession>
<dbReference type="InParanoid" id="Q5ATP1"/>
<gene>
    <name evidence="3" type="ORF">ANIA_08339</name>
</gene>
<dbReference type="KEGG" id="ani:ANIA_08339"/>
<reference evidence="4" key="1">
    <citation type="journal article" date="2005" name="Nature">
        <title>Sequencing of Aspergillus nidulans and comparative analysis with A. fumigatus and A. oryzae.</title>
        <authorList>
            <person name="Galagan J.E."/>
            <person name="Calvo S.E."/>
            <person name="Cuomo C."/>
            <person name="Ma L.J."/>
            <person name="Wortman J.R."/>
            <person name="Batzoglou S."/>
            <person name="Lee S.I."/>
            <person name="Basturkmen M."/>
            <person name="Spevak C.C."/>
            <person name="Clutterbuck J."/>
            <person name="Kapitonov V."/>
            <person name="Jurka J."/>
            <person name="Scazzocchio C."/>
            <person name="Farman M."/>
            <person name="Butler J."/>
            <person name="Purcell S."/>
            <person name="Harris S."/>
            <person name="Braus G.H."/>
            <person name="Draht O."/>
            <person name="Busch S."/>
            <person name="D'Enfert C."/>
            <person name="Bouchier C."/>
            <person name="Goldman G.H."/>
            <person name="Bell-Pedersen D."/>
            <person name="Griffiths-Jones S."/>
            <person name="Doonan J.H."/>
            <person name="Yu J."/>
            <person name="Vienken K."/>
            <person name="Pain A."/>
            <person name="Freitag M."/>
            <person name="Selker E.U."/>
            <person name="Archer D.B."/>
            <person name="Penalva M.A."/>
            <person name="Oakley B.R."/>
            <person name="Momany M."/>
            <person name="Tanaka T."/>
            <person name="Kumagai T."/>
            <person name="Asai K."/>
            <person name="Machida M."/>
            <person name="Nierman W.C."/>
            <person name="Denning D.W."/>
            <person name="Caddick M."/>
            <person name="Hynes M."/>
            <person name="Paoletti M."/>
            <person name="Fischer R."/>
            <person name="Miller B."/>
            <person name="Dyer P."/>
            <person name="Sachs M.S."/>
            <person name="Osmani S.A."/>
            <person name="Birren B.W."/>
        </authorList>
    </citation>
    <scope>NUCLEOTIDE SEQUENCE [LARGE SCALE GENOMIC DNA]</scope>
    <source>
        <strain evidence="4">FGSC A4 / ATCC 38163 / CBS 112.46 / NRRL 194 / M139</strain>
    </source>
</reference>
<evidence type="ECO:0000313" key="4">
    <source>
        <dbReference type="Proteomes" id="UP000000560"/>
    </source>
</evidence>
<dbReference type="VEuPathDB" id="FungiDB:AN8339"/>
<feature type="coiled-coil region" evidence="1">
    <location>
        <begin position="375"/>
        <end position="403"/>
    </location>
</feature>